<evidence type="ECO:0000313" key="2">
    <source>
        <dbReference type="Proteomes" id="UP000240996"/>
    </source>
</evidence>
<comment type="caution">
    <text evidence="1">The sequence shown here is derived from an EMBL/GenBank/DDBJ whole genome shotgun (WGS) entry which is preliminary data.</text>
</comment>
<name>A0A2T4YQF3_9SPHN</name>
<proteinExistence type="predicted"/>
<protein>
    <submittedName>
        <fullName evidence="1">CopG antitoxin of type II toxin-antitoxin system</fullName>
    </submittedName>
</protein>
<reference evidence="1 2" key="1">
    <citation type="submission" date="2018-04" db="EMBL/GenBank/DDBJ databases">
        <title>Genomic Encyclopedia of Type Strains, Phase III (KMG-III): the genomes of soil and plant-associated and newly described type strains.</title>
        <authorList>
            <person name="Whitman W."/>
        </authorList>
    </citation>
    <scope>NUCLEOTIDE SEQUENCE [LARGE SCALE GENOMIC DNA]</scope>
    <source>
        <strain evidence="1 2">NW12</strain>
    </source>
</reference>
<dbReference type="GO" id="GO:0006355">
    <property type="term" value="P:regulation of DNA-templated transcription"/>
    <property type="evidence" value="ECO:0007669"/>
    <property type="project" value="InterPro"/>
</dbReference>
<dbReference type="AlphaFoldDB" id="A0A2T4YQF3"/>
<gene>
    <name evidence="1" type="ORF">C8J24_1974</name>
</gene>
<dbReference type="InterPro" id="IPR022148">
    <property type="entry name" value="CopG_antitoxin"/>
</dbReference>
<sequence length="94" mass="10510">MNAPAPAKSVLHKAISADELDRRFDEGEDVSAYFDWSSPRKPALEAKRVNVDFPTWMVESLDVQARKRGVTRQALIKMWLADRLEATAKGPASP</sequence>
<dbReference type="Pfam" id="PF12441">
    <property type="entry name" value="CopG_antitoxin"/>
    <property type="match status" value="1"/>
</dbReference>
<dbReference type="NCBIfam" id="NF047399">
    <property type="entry name" value="BrnA_antitoxin_add"/>
    <property type="match status" value="1"/>
</dbReference>
<accession>A0A2T4YQF3</accession>
<dbReference type="CDD" id="cd21631">
    <property type="entry name" value="RHH_CopG_NikR-like"/>
    <property type="match status" value="1"/>
</dbReference>
<keyword evidence="2" id="KW-1185">Reference proteome</keyword>
<organism evidence="1 2">
    <name type="scientific">Sphingomonas aerolata</name>
    <dbReference type="NCBI Taxonomy" id="185951"/>
    <lineage>
        <taxon>Bacteria</taxon>
        <taxon>Pseudomonadati</taxon>
        <taxon>Pseudomonadota</taxon>
        <taxon>Alphaproteobacteria</taxon>
        <taxon>Sphingomonadales</taxon>
        <taxon>Sphingomonadaceae</taxon>
        <taxon>Sphingomonas</taxon>
    </lineage>
</organism>
<dbReference type="SUPFAM" id="SSF47598">
    <property type="entry name" value="Ribbon-helix-helix"/>
    <property type="match status" value="1"/>
</dbReference>
<dbReference type="Proteomes" id="UP000240996">
    <property type="component" value="Unassembled WGS sequence"/>
</dbReference>
<dbReference type="EMBL" id="PZZN01000002">
    <property type="protein sequence ID" value="PTM45746.1"/>
    <property type="molecule type" value="Genomic_DNA"/>
</dbReference>
<dbReference type="InterPro" id="IPR010985">
    <property type="entry name" value="Ribbon_hlx_hlx"/>
</dbReference>
<evidence type="ECO:0000313" key="1">
    <source>
        <dbReference type="EMBL" id="PTM45746.1"/>
    </source>
</evidence>
<dbReference type="RefSeq" id="WP_197975096.1">
    <property type="nucleotide sequence ID" value="NZ_JAAOYQ010000002.1"/>
</dbReference>